<dbReference type="AlphaFoldDB" id="A0A0D3BBL8"/>
<dbReference type="OMA" id="DEERTNC"/>
<keyword evidence="1" id="KW-0472">Membrane</keyword>
<dbReference type="Gene3D" id="3.90.1140.10">
    <property type="entry name" value="Cyclic phosphodiesterase"/>
    <property type="match status" value="1"/>
</dbReference>
<dbReference type="GO" id="GO:0006355">
    <property type="term" value="P:regulation of DNA-templated transcription"/>
    <property type="evidence" value="ECO:0007669"/>
    <property type="project" value="TreeGrafter"/>
</dbReference>
<dbReference type="Pfam" id="PF07734">
    <property type="entry name" value="FBA_1"/>
    <property type="match status" value="1"/>
</dbReference>
<dbReference type="Pfam" id="PF00646">
    <property type="entry name" value="F-box"/>
    <property type="match status" value="1"/>
</dbReference>
<evidence type="ECO:0000313" key="4">
    <source>
        <dbReference type="Proteomes" id="UP000032141"/>
    </source>
</evidence>
<keyword evidence="1" id="KW-1133">Transmembrane helix</keyword>
<dbReference type="eggNOG" id="KOG2814">
    <property type="taxonomic scope" value="Eukaryota"/>
</dbReference>
<evidence type="ECO:0000259" key="2">
    <source>
        <dbReference type="PROSITE" id="PS50181"/>
    </source>
</evidence>
<reference evidence="3 4" key="1">
    <citation type="journal article" date="2014" name="Genome Biol.">
        <title>Transcriptome and methylome profiling reveals relics of genome dominance in the mesopolyploid Brassica oleracea.</title>
        <authorList>
            <person name="Parkin I.A."/>
            <person name="Koh C."/>
            <person name="Tang H."/>
            <person name="Robinson S.J."/>
            <person name="Kagale S."/>
            <person name="Clarke W.E."/>
            <person name="Town C.D."/>
            <person name="Nixon J."/>
            <person name="Krishnakumar V."/>
            <person name="Bidwell S.L."/>
            <person name="Denoeud F."/>
            <person name="Belcram H."/>
            <person name="Links M.G."/>
            <person name="Just J."/>
            <person name="Clarke C."/>
            <person name="Bender T."/>
            <person name="Huebert T."/>
            <person name="Mason A.S."/>
            <person name="Pires J.C."/>
            <person name="Barker G."/>
            <person name="Moore J."/>
            <person name="Walley P.G."/>
            <person name="Manoli S."/>
            <person name="Batley J."/>
            <person name="Edwards D."/>
            <person name="Nelson M.N."/>
            <person name="Wang X."/>
            <person name="Paterson A.H."/>
            <person name="King G."/>
            <person name="Bancroft I."/>
            <person name="Chalhoub B."/>
            <person name="Sharpe A.G."/>
        </authorList>
    </citation>
    <scope>NUCLEOTIDE SEQUENCE</scope>
    <source>
        <strain evidence="3 4">cv. TO1000</strain>
    </source>
</reference>
<dbReference type="SUPFAM" id="SSF81383">
    <property type="entry name" value="F-box domain"/>
    <property type="match status" value="1"/>
</dbReference>
<dbReference type="CDD" id="cd22157">
    <property type="entry name" value="F-box_AtFBW1-like"/>
    <property type="match status" value="1"/>
</dbReference>
<dbReference type="HOGENOM" id="CLU_584438_0_0_1"/>
<dbReference type="STRING" id="109376.A0A0D3BBL8"/>
<evidence type="ECO:0000313" key="3">
    <source>
        <dbReference type="EnsemblPlants" id="Bo3g068290.1"/>
    </source>
</evidence>
<evidence type="ECO:0000256" key="1">
    <source>
        <dbReference type="SAM" id="Phobius"/>
    </source>
</evidence>
<dbReference type="InterPro" id="IPR017451">
    <property type="entry name" value="F-box-assoc_interact_dom"/>
</dbReference>
<dbReference type="NCBIfam" id="TIGR01640">
    <property type="entry name" value="F_box_assoc_1"/>
    <property type="match status" value="1"/>
</dbReference>
<keyword evidence="4" id="KW-1185">Reference proteome</keyword>
<dbReference type="InterPro" id="IPR009210">
    <property type="entry name" value="ASCC1"/>
</dbReference>
<dbReference type="PROSITE" id="PS50181">
    <property type="entry name" value="FBOX"/>
    <property type="match status" value="1"/>
</dbReference>
<dbReference type="Gene3D" id="1.20.1280.50">
    <property type="match status" value="1"/>
</dbReference>
<proteinExistence type="predicted"/>
<feature type="domain" description="F-box" evidence="2">
    <location>
        <begin position="9"/>
        <end position="55"/>
    </location>
</feature>
<dbReference type="Proteomes" id="UP000032141">
    <property type="component" value="Chromosome C3"/>
</dbReference>
<dbReference type="PANTHER" id="PTHR13360">
    <property type="entry name" value="ACTIVATING SIGNAL COINTEGRATOR 1 COMPLEX SUBUNIT 1"/>
    <property type="match status" value="1"/>
</dbReference>
<organism evidence="3 4">
    <name type="scientific">Brassica oleracea var. oleracea</name>
    <dbReference type="NCBI Taxonomy" id="109376"/>
    <lineage>
        <taxon>Eukaryota</taxon>
        <taxon>Viridiplantae</taxon>
        <taxon>Streptophyta</taxon>
        <taxon>Embryophyta</taxon>
        <taxon>Tracheophyta</taxon>
        <taxon>Spermatophyta</taxon>
        <taxon>Magnoliopsida</taxon>
        <taxon>eudicotyledons</taxon>
        <taxon>Gunneridae</taxon>
        <taxon>Pentapetalae</taxon>
        <taxon>rosids</taxon>
        <taxon>malvids</taxon>
        <taxon>Brassicales</taxon>
        <taxon>Brassicaceae</taxon>
        <taxon>Brassiceae</taxon>
        <taxon>Brassica</taxon>
    </lineage>
</organism>
<dbReference type="Gramene" id="Bo3g068290.1">
    <property type="protein sequence ID" value="Bo3g068290.1"/>
    <property type="gene ID" value="Bo3g068290"/>
</dbReference>
<dbReference type="Pfam" id="PF10469">
    <property type="entry name" value="AKAP7_NLS"/>
    <property type="match status" value="1"/>
</dbReference>
<dbReference type="SMART" id="SM00256">
    <property type="entry name" value="FBOX"/>
    <property type="match status" value="1"/>
</dbReference>
<feature type="transmembrane region" description="Helical" evidence="1">
    <location>
        <begin position="312"/>
        <end position="329"/>
    </location>
</feature>
<name>A0A0D3BBL8_BRAOL</name>
<reference evidence="3" key="2">
    <citation type="submission" date="2015-03" db="UniProtKB">
        <authorList>
            <consortium name="EnsemblPlants"/>
        </authorList>
    </citation>
    <scope>IDENTIFICATION</scope>
</reference>
<dbReference type="InterPro" id="IPR001810">
    <property type="entry name" value="F-box_dom"/>
</dbReference>
<dbReference type="InterPro" id="IPR036047">
    <property type="entry name" value="F-box-like_dom_sf"/>
</dbReference>
<dbReference type="PANTHER" id="PTHR13360:SF1">
    <property type="entry name" value="ACTIVATING SIGNAL COINTEGRATOR 1 COMPLEX SUBUNIT 1"/>
    <property type="match status" value="1"/>
</dbReference>
<dbReference type="InterPro" id="IPR006527">
    <property type="entry name" value="F-box-assoc_dom_typ1"/>
</dbReference>
<accession>A0A0D3BBL8</accession>
<keyword evidence="1" id="KW-0812">Transmembrane</keyword>
<dbReference type="GO" id="GO:0006307">
    <property type="term" value="P:DNA alkylation repair"/>
    <property type="evidence" value="ECO:0007669"/>
    <property type="project" value="InterPro"/>
</dbReference>
<sequence>MSSSRKLKMMRRRELPFELVVEILARVPVKDLIRFRCVCKTWRSLFQDERFYRQHMTHAPTRIVSFRLSDILLGRFSCDNSGNKAEMILQANNILNARGERLVIDASLLGHCHGLFCFCFDNRIFGVWNPSLRVLREIRKPDVREWSEMGFGYDPSSQDYKIVLLLKKQGIHSEALVFSLKSGASRMIEFRDIGMLHSRVPGTLVGENIYWHVYDAKVKVTDKFLGFDLVSETFKFYPGPSNCGKGFPEVIAGGLRGGGLCTVGVDALSGGLIVWSAQHDDKIGGGIKSWSKICILSPGILEISTSCRIHRIFVVSAITYAGLLLVLLWNKDRINTARDVLKDCMRGSLAKARVLYIPVEEIGDEGRLLRACKVITDAFVKAGLVLEKDANQSLKLHATVMNVRHRKRKDKRKKMDTFDAREIHKQFGNEDWGEYLIQEAHLSQRFVFDQSGYYRCCASIPFPGEHRD</sequence>
<dbReference type="InterPro" id="IPR019510">
    <property type="entry name" value="AKAP7-like_phosphoesterase"/>
</dbReference>
<protein>
    <recommendedName>
        <fullName evidence="2">F-box domain-containing protein</fullName>
    </recommendedName>
</protein>
<dbReference type="GO" id="GO:0005634">
    <property type="term" value="C:nucleus"/>
    <property type="evidence" value="ECO:0007669"/>
    <property type="project" value="TreeGrafter"/>
</dbReference>
<dbReference type="EnsemblPlants" id="Bo3g068290.1">
    <property type="protein sequence ID" value="Bo3g068290.1"/>
    <property type="gene ID" value="Bo3g068290"/>
</dbReference>